<dbReference type="EMBL" id="JOKJ01000013">
    <property type="protein sequence ID" value="KEQ07327.1"/>
    <property type="molecule type" value="Genomic_DNA"/>
</dbReference>
<dbReference type="InterPro" id="IPR008772">
    <property type="entry name" value="Phosphonate_metab_PhnH"/>
</dbReference>
<evidence type="ECO:0000313" key="1">
    <source>
        <dbReference type="EMBL" id="KEQ07327.1"/>
    </source>
</evidence>
<dbReference type="NCBIfam" id="TIGR03292">
    <property type="entry name" value="PhnH_redo"/>
    <property type="match status" value="1"/>
</dbReference>
<organism evidence="1 2">
    <name type="scientific">Pseudorhizobium pelagicum</name>
    <dbReference type="NCBI Taxonomy" id="1509405"/>
    <lineage>
        <taxon>Bacteria</taxon>
        <taxon>Pseudomonadati</taxon>
        <taxon>Pseudomonadota</taxon>
        <taxon>Alphaproteobacteria</taxon>
        <taxon>Hyphomicrobiales</taxon>
        <taxon>Rhizobiaceae</taxon>
        <taxon>Rhizobium/Agrobacterium group</taxon>
        <taxon>Pseudorhizobium</taxon>
    </lineage>
</organism>
<keyword evidence="2" id="KW-1185">Reference proteome</keyword>
<gene>
    <name evidence="1" type="ORF">GV68_05290</name>
</gene>
<dbReference type="Pfam" id="PF05845">
    <property type="entry name" value="PhnH"/>
    <property type="match status" value="1"/>
</dbReference>
<dbReference type="Proteomes" id="UP000052167">
    <property type="component" value="Unassembled WGS sequence"/>
</dbReference>
<proteinExistence type="predicted"/>
<dbReference type="OrthoDB" id="9814509at2"/>
<protein>
    <submittedName>
        <fullName evidence="1">Protein phnH</fullName>
    </submittedName>
</protein>
<comment type="caution">
    <text evidence="1">The sequence shown here is derived from an EMBL/GenBank/DDBJ whole genome shotgun (WGS) entry which is preliminary data.</text>
</comment>
<dbReference type="PIRSF" id="PIRSF020680">
    <property type="entry name" value="PhnH"/>
    <property type="match status" value="1"/>
</dbReference>
<evidence type="ECO:0000313" key="2">
    <source>
        <dbReference type="Proteomes" id="UP000052167"/>
    </source>
</evidence>
<reference evidence="1 2" key="1">
    <citation type="submission" date="2014-06" db="EMBL/GenBank/DDBJ databases">
        <title>Rhizobium pelagicum/R2-400B4.</title>
        <authorList>
            <person name="Kimes N.E."/>
            <person name="Lopez-Perez M."/>
        </authorList>
    </citation>
    <scope>NUCLEOTIDE SEQUENCE [LARGE SCALE GENOMIC DNA]</scope>
    <source>
        <strain evidence="1 2">R2-400B4</strain>
    </source>
</reference>
<dbReference type="SUPFAM" id="SSF159709">
    <property type="entry name" value="PhnH-like"/>
    <property type="match status" value="1"/>
</dbReference>
<sequence length="205" mass="21540">MSMNAQALAGGFSDPVFDSQAVFRLLMDGMSRPGTIQTVGIDVEQPLPLGRAAGAVALALCDADTPVWLQSAMAKSGAPQWIAFHTGAPVVQEKSDARFAFMQSPAGICSFGLFALGTQEYPDRSTTLVIEVASLVDGQPLTLSGPGIRDKVTVKVTGLPEVFLSIWNDNRALFPRGADVILTAGDALLCLPRTTRIAAGETACM</sequence>
<dbReference type="InterPro" id="IPR038058">
    <property type="entry name" value="PhnH-like_sp"/>
</dbReference>
<dbReference type="GO" id="GO:0019634">
    <property type="term" value="P:organic phosphonate metabolic process"/>
    <property type="evidence" value="ECO:0007669"/>
    <property type="project" value="InterPro"/>
</dbReference>
<accession>A0A922P3B6</accession>
<name>A0A922P3B6_9HYPH</name>
<dbReference type="Gene3D" id="3.40.50.11310">
    <property type="entry name" value="Bacterial phosphonate metabolism protein PhnH"/>
    <property type="match status" value="1"/>
</dbReference>
<dbReference type="AlphaFoldDB" id="A0A922P3B6"/>
<dbReference type="RefSeq" id="WP_037167783.1">
    <property type="nucleotide sequence ID" value="NZ_CAJXID010000002.1"/>
</dbReference>